<reference evidence="1 2" key="1">
    <citation type="submission" date="2024-02" db="EMBL/GenBank/DDBJ databases">
        <title>Adaptive strategies in a cosmopolitan and abundant soil bacterium.</title>
        <authorList>
            <person name="Carini P."/>
        </authorList>
    </citation>
    <scope>NUCLEOTIDE SEQUENCE [LARGE SCALE GENOMIC DNA]</scope>
    <source>
        <strain evidence="1 2">AZCC 1608</strain>
    </source>
</reference>
<name>A0ABU8B7T6_9BRAD</name>
<dbReference type="EMBL" id="JAZHRV010000001">
    <property type="protein sequence ID" value="MEH2554613.1"/>
    <property type="molecule type" value="Genomic_DNA"/>
</dbReference>
<protein>
    <recommendedName>
        <fullName evidence="3">DUF2285 domain-containing protein</fullName>
    </recommendedName>
</protein>
<dbReference type="RefSeq" id="WP_334479407.1">
    <property type="nucleotide sequence ID" value="NZ_JAZHRV010000001.1"/>
</dbReference>
<keyword evidence="2" id="KW-1185">Reference proteome</keyword>
<proteinExistence type="predicted"/>
<evidence type="ECO:0000313" key="2">
    <source>
        <dbReference type="Proteomes" id="UP001364224"/>
    </source>
</evidence>
<evidence type="ECO:0008006" key="3">
    <source>
        <dbReference type="Google" id="ProtNLM"/>
    </source>
</evidence>
<organism evidence="1 2">
    <name type="scientific">Bradyrhizobium algeriense</name>
    <dbReference type="NCBI Taxonomy" id="634784"/>
    <lineage>
        <taxon>Bacteria</taxon>
        <taxon>Pseudomonadati</taxon>
        <taxon>Pseudomonadota</taxon>
        <taxon>Alphaproteobacteria</taxon>
        <taxon>Hyphomicrobiales</taxon>
        <taxon>Nitrobacteraceae</taxon>
        <taxon>Bradyrhizobium</taxon>
    </lineage>
</organism>
<evidence type="ECO:0000313" key="1">
    <source>
        <dbReference type="EMBL" id="MEH2554613.1"/>
    </source>
</evidence>
<accession>A0ABU8B7T6</accession>
<dbReference type="Proteomes" id="UP001364224">
    <property type="component" value="Unassembled WGS sequence"/>
</dbReference>
<comment type="caution">
    <text evidence="1">The sequence shown here is derived from an EMBL/GenBank/DDBJ whole genome shotgun (WGS) entry which is preliminary data.</text>
</comment>
<sequence>MNDTLRLVKWVRRKMAFSSLKLKPASGANRIKSADDAYSFMMHMRLSDQNKPHWQVARQALNNAGVSDDSEIRAWWSFRAAAAAEGWLLD</sequence>
<gene>
    <name evidence="1" type="ORF">V1286_002142</name>
</gene>